<name>A0A5C5ZYB8_9BACT</name>
<dbReference type="SUPFAM" id="SSF48452">
    <property type="entry name" value="TPR-like"/>
    <property type="match status" value="1"/>
</dbReference>
<evidence type="ECO:0000313" key="5">
    <source>
        <dbReference type="Proteomes" id="UP000320176"/>
    </source>
</evidence>
<feature type="repeat" description="TPR" evidence="1">
    <location>
        <begin position="285"/>
        <end position="318"/>
    </location>
</feature>
<dbReference type="EMBL" id="SJPN01000017">
    <property type="protein sequence ID" value="TWT91303.1"/>
    <property type="molecule type" value="Genomic_DNA"/>
</dbReference>
<accession>A0A5C5ZYB8</accession>
<keyword evidence="5" id="KW-1185">Reference proteome</keyword>
<dbReference type="InterPro" id="IPR011990">
    <property type="entry name" value="TPR-like_helical_dom_sf"/>
</dbReference>
<dbReference type="Gene3D" id="1.25.40.10">
    <property type="entry name" value="Tetratricopeptide repeat domain"/>
    <property type="match status" value="1"/>
</dbReference>
<dbReference type="RefSeq" id="WP_146523526.1">
    <property type="nucleotide sequence ID" value="NZ_CP151726.1"/>
</dbReference>
<evidence type="ECO:0000313" key="4">
    <source>
        <dbReference type="EMBL" id="TWT91303.1"/>
    </source>
</evidence>
<dbReference type="AlphaFoldDB" id="A0A5C5ZYB8"/>
<dbReference type="OrthoDB" id="240053at2"/>
<dbReference type="PROSITE" id="PS50005">
    <property type="entry name" value="TPR"/>
    <property type="match status" value="1"/>
</dbReference>
<organism evidence="4 5">
    <name type="scientific">Stieleria varia</name>
    <dbReference type="NCBI Taxonomy" id="2528005"/>
    <lineage>
        <taxon>Bacteria</taxon>
        <taxon>Pseudomonadati</taxon>
        <taxon>Planctomycetota</taxon>
        <taxon>Planctomycetia</taxon>
        <taxon>Pirellulales</taxon>
        <taxon>Pirellulaceae</taxon>
        <taxon>Stieleria</taxon>
    </lineage>
</organism>
<dbReference type="InterPro" id="IPR019734">
    <property type="entry name" value="TPR_rpt"/>
</dbReference>
<dbReference type="GO" id="GO:0010181">
    <property type="term" value="F:FMN binding"/>
    <property type="evidence" value="ECO:0007669"/>
    <property type="project" value="InterPro"/>
</dbReference>
<feature type="domain" description="FMN-binding" evidence="3">
    <location>
        <begin position="359"/>
        <end position="432"/>
    </location>
</feature>
<comment type="caution">
    <text evidence="4">The sequence shown here is derived from an EMBL/GenBank/DDBJ whole genome shotgun (WGS) entry which is preliminary data.</text>
</comment>
<protein>
    <submittedName>
        <fullName evidence="4">FMN-binding domain protein</fullName>
    </submittedName>
</protein>
<dbReference type="Gene3D" id="3.90.1010.20">
    <property type="match status" value="1"/>
</dbReference>
<dbReference type="SMART" id="SM00900">
    <property type="entry name" value="FMN_bind"/>
    <property type="match status" value="1"/>
</dbReference>
<evidence type="ECO:0000259" key="3">
    <source>
        <dbReference type="SMART" id="SM00900"/>
    </source>
</evidence>
<proteinExistence type="predicted"/>
<evidence type="ECO:0000256" key="1">
    <source>
        <dbReference type="PROSITE-ProRule" id="PRU00339"/>
    </source>
</evidence>
<keyword evidence="2" id="KW-0732">Signal</keyword>
<feature type="signal peptide" evidence="2">
    <location>
        <begin position="1"/>
        <end position="27"/>
    </location>
</feature>
<dbReference type="Pfam" id="PF04205">
    <property type="entry name" value="FMN_bind"/>
    <property type="match status" value="1"/>
</dbReference>
<dbReference type="InterPro" id="IPR007329">
    <property type="entry name" value="FMN-bd"/>
</dbReference>
<dbReference type="GO" id="GO:0016020">
    <property type="term" value="C:membrane"/>
    <property type="evidence" value="ECO:0007669"/>
    <property type="project" value="InterPro"/>
</dbReference>
<sequence length="434" mass="48180" precursor="true">MMKLRDTRILLLLLTITLFAFLQSAAAQDSVEFLNGVNMQGKIIEIRKDAKEFDFETKIASRSITKTYPYSTVHAVTIKGKRFVLTPKVETAANKDSSSDSNGGPSRSRAEVLALIESVGSQPPDWLESTPLNHPPTLELDWPLNADGPWDESRNVGQYIWGRVNPNESRWRSGIKLVHQCIDLHATNPSLLNRDMEKLGDMYFTLLQDYPRAAYWLQKKGATVSNRTGIYLAECYWRLGNKDMALGLLKAPQLHLDAIKLLGDMGEIDSALRVTQSYKNTGLFNEAFLNAGDALRGAGRLEEAIEYYQAILDRNQARNEEYRKRYTARAAGAIEAIKLFDQADVAKVKDGTYTDSSTGYNGPVKVQVTVADSKITDVRVTKHTEKQFYAAISDTTGQIKRTQGVRKIDGTSGATITSQAIIHASARALAQGAR</sequence>
<dbReference type="Proteomes" id="UP000320176">
    <property type="component" value="Unassembled WGS sequence"/>
</dbReference>
<reference evidence="4 5" key="1">
    <citation type="submission" date="2019-02" db="EMBL/GenBank/DDBJ databases">
        <title>Deep-cultivation of Planctomycetes and their phenomic and genomic characterization uncovers novel biology.</title>
        <authorList>
            <person name="Wiegand S."/>
            <person name="Jogler M."/>
            <person name="Boedeker C."/>
            <person name="Pinto D."/>
            <person name="Vollmers J."/>
            <person name="Rivas-Marin E."/>
            <person name="Kohn T."/>
            <person name="Peeters S.H."/>
            <person name="Heuer A."/>
            <person name="Rast P."/>
            <person name="Oberbeckmann S."/>
            <person name="Bunk B."/>
            <person name="Jeske O."/>
            <person name="Meyerdierks A."/>
            <person name="Storesund J.E."/>
            <person name="Kallscheuer N."/>
            <person name="Luecker S."/>
            <person name="Lage O.M."/>
            <person name="Pohl T."/>
            <person name="Merkel B.J."/>
            <person name="Hornburger P."/>
            <person name="Mueller R.-W."/>
            <person name="Bruemmer F."/>
            <person name="Labrenz M."/>
            <person name="Spormann A.M."/>
            <person name="Op Den Camp H."/>
            <person name="Overmann J."/>
            <person name="Amann R."/>
            <person name="Jetten M.S.M."/>
            <person name="Mascher T."/>
            <person name="Medema M.H."/>
            <person name="Devos D.P."/>
            <person name="Kaster A.-K."/>
            <person name="Ovreas L."/>
            <person name="Rohde M."/>
            <person name="Galperin M.Y."/>
            <person name="Jogler C."/>
        </authorList>
    </citation>
    <scope>NUCLEOTIDE SEQUENCE [LARGE SCALE GENOMIC DNA]</scope>
    <source>
        <strain evidence="4 5">Pla52n</strain>
    </source>
</reference>
<evidence type="ECO:0000256" key="2">
    <source>
        <dbReference type="SAM" id="SignalP"/>
    </source>
</evidence>
<feature type="chain" id="PRO_5023007583" evidence="2">
    <location>
        <begin position="28"/>
        <end position="434"/>
    </location>
</feature>
<gene>
    <name evidence="4" type="ORF">Pla52n_66370</name>
</gene>
<keyword evidence="1" id="KW-0802">TPR repeat</keyword>